<protein>
    <submittedName>
        <fullName evidence="4">Bifunctional diguanylate cyclase/phosphodiesterase</fullName>
    </submittedName>
</protein>
<keyword evidence="5" id="KW-1185">Reference proteome</keyword>
<dbReference type="InterPro" id="IPR000160">
    <property type="entry name" value="GGDEF_dom"/>
</dbReference>
<dbReference type="InterPro" id="IPR029787">
    <property type="entry name" value="Nucleotide_cyclase"/>
</dbReference>
<dbReference type="Pfam" id="PF00563">
    <property type="entry name" value="EAL"/>
    <property type="match status" value="1"/>
</dbReference>
<dbReference type="InterPro" id="IPR035919">
    <property type="entry name" value="EAL_sf"/>
</dbReference>
<dbReference type="PANTHER" id="PTHR44757:SF2">
    <property type="entry name" value="BIOFILM ARCHITECTURE MAINTENANCE PROTEIN MBAA"/>
    <property type="match status" value="1"/>
</dbReference>
<dbReference type="InterPro" id="IPR001633">
    <property type="entry name" value="EAL_dom"/>
</dbReference>
<dbReference type="Gene3D" id="3.30.70.270">
    <property type="match status" value="1"/>
</dbReference>
<dbReference type="Proteomes" id="UP001595962">
    <property type="component" value="Unassembled WGS sequence"/>
</dbReference>
<dbReference type="CDD" id="cd01949">
    <property type="entry name" value="GGDEF"/>
    <property type="match status" value="1"/>
</dbReference>
<dbReference type="EMBL" id="JBHSGB010000013">
    <property type="protein sequence ID" value="MFC4656309.1"/>
    <property type="molecule type" value="Genomic_DNA"/>
</dbReference>
<keyword evidence="1" id="KW-1133">Transmembrane helix</keyword>
<comment type="caution">
    <text evidence="4">The sequence shown here is derived from an EMBL/GenBank/DDBJ whole genome shotgun (WGS) entry which is preliminary data.</text>
</comment>
<sequence length="618" mass="69474">MAHQSGVYLHSQRQQQRLRQVIWVCFLSVACGALLSGPRSAVWLTLVAALMLPVFLWLKSDAYEKANSWLLWTLTIAISGLLLLNKGIHDPLIICYPMILMFAALFAGPRLYLSLVVFMLLFCCSLATVDWWQQNLTAIGPVRWQTIITLAMLFAVCGFAVRMVAQDFRTLLNELSDENQRVQESHQTILHLAQTDRLTGLAQRDFARQRFEQWHQQKVDLAIVLLDLDQFKPVNDSLGHSVGDQVLAAVAGRLRQLLQPDEIACRFGGDEFVLVLCTVDESALFGRLDNLLSSLQQPILVEEYSIQLSASVGVAFSSATQHDFNQLCRMADQAMYKAKDAGRNTYLLYKQEWQQHQTDTLKLITDLRQAVREQQLELHYQPKYELSSGRLNGVEALLRWRHPELGWVGPQHFIPVAEETGLIDSLGLWVIRQACLQAVQWHQAGQSLVVAVNLSARQFRSGQLPEQVAAVLAETGLPAELLELELTESMLMDEQYQVQQQLTQLMATGVKLAIDDFGTGYSNLHYLSKFQAATLKIDQSFILQLNSSIRDQALVSGMIQLAHSLGLVVVAEGVELPEVASLLSQMQCDSAQGYLWSKPVTAEQLWQLLTPELIEKHS</sequence>
<dbReference type="PROSITE" id="PS50887">
    <property type="entry name" value="GGDEF"/>
    <property type="match status" value="1"/>
</dbReference>
<keyword evidence="1" id="KW-0472">Membrane</keyword>
<feature type="domain" description="GGDEF" evidence="3">
    <location>
        <begin position="219"/>
        <end position="351"/>
    </location>
</feature>
<keyword evidence="1" id="KW-0812">Transmembrane</keyword>
<feature type="transmembrane region" description="Helical" evidence="1">
    <location>
        <begin position="41"/>
        <end position="57"/>
    </location>
</feature>
<dbReference type="CDD" id="cd01948">
    <property type="entry name" value="EAL"/>
    <property type="match status" value="1"/>
</dbReference>
<evidence type="ECO:0000259" key="2">
    <source>
        <dbReference type="PROSITE" id="PS50883"/>
    </source>
</evidence>
<feature type="domain" description="EAL" evidence="2">
    <location>
        <begin position="360"/>
        <end position="613"/>
    </location>
</feature>
<dbReference type="SMART" id="SM00267">
    <property type="entry name" value="GGDEF"/>
    <property type="match status" value="1"/>
</dbReference>
<organism evidence="4 5">
    <name type="scientific">Rheinheimera marina</name>
    <dbReference type="NCBI Taxonomy" id="1774958"/>
    <lineage>
        <taxon>Bacteria</taxon>
        <taxon>Pseudomonadati</taxon>
        <taxon>Pseudomonadota</taxon>
        <taxon>Gammaproteobacteria</taxon>
        <taxon>Chromatiales</taxon>
        <taxon>Chromatiaceae</taxon>
        <taxon>Rheinheimera</taxon>
    </lineage>
</organism>
<dbReference type="PROSITE" id="PS50883">
    <property type="entry name" value="EAL"/>
    <property type="match status" value="1"/>
</dbReference>
<dbReference type="RefSeq" id="WP_377335238.1">
    <property type="nucleotide sequence ID" value="NZ_JBHSGB010000013.1"/>
</dbReference>
<accession>A0ABV9JQ79</accession>
<dbReference type="PANTHER" id="PTHR44757">
    <property type="entry name" value="DIGUANYLATE CYCLASE DGCP"/>
    <property type="match status" value="1"/>
</dbReference>
<reference evidence="5" key="1">
    <citation type="journal article" date="2019" name="Int. J. Syst. Evol. Microbiol.">
        <title>The Global Catalogue of Microorganisms (GCM) 10K type strain sequencing project: providing services to taxonomists for standard genome sequencing and annotation.</title>
        <authorList>
            <consortium name="The Broad Institute Genomics Platform"/>
            <consortium name="The Broad Institute Genome Sequencing Center for Infectious Disease"/>
            <person name="Wu L."/>
            <person name="Ma J."/>
        </authorList>
    </citation>
    <scope>NUCLEOTIDE SEQUENCE [LARGE SCALE GENOMIC DNA]</scope>
    <source>
        <strain evidence="5">DT28</strain>
    </source>
</reference>
<dbReference type="NCBIfam" id="TIGR00254">
    <property type="entry name" value="GGDEF"/>
    <property type="match status" value="1"/>
</dbReference>
<feature type="transmembrane region" description="Helical" evidence="1">
    <location>
        <begin position="69"/>
        <end position="85"/>
    </location>
</feature>
<evidence type="ECO:0000259" key="3">
    <source>
        <dbReference type="PROSITE" id="PS50887"/>
    </source>
</evidence>
<proteinExistence type="predicted"/>
<evidence type="ECO:0000313" key="5">
    <source>
        <dbReference type="Proteomes" id="UP001595962"/>
    </source>
</evidence>
<dbReference type="InterPro" id="IPR043128">
    <property type="entry name" value="Rev_trsase/Diguanyl_cyclase"/>
</dbReference>
<name>A0ABV9JQ79_9GAMM</name>
<dbReference type="SUPFAM" id="SSF55073">
    <property type="entry name" value="Nucleotide cyclase"/>
    <property type="match status" value="1"/>
</dbReference>
<evidence type="ECO:0000313" key="4">
    <source>
        <dbReference type="EMBL" id="MFC4656309.1"/>
    </source>
</evidence>
<dbReference type="Pfam" id="PF00990">
    <property type="entry name" value="GGDEF"/>
    <property type="match status" value="1"/>
</dbReference>
<dbReference type="SUPFAM" id="SSF141868">
    <property type="entry name" value="EAL domain-like"/>
    <property type="match status" value="1"/>
</dbReference>
<feature type="transmembrane region" description="Helical" evidence="1">
    <location>
        <begin position="144"/>
        <end position="165"/>
    </location>
</feature>
<evidence type="ECO:0000256" key="1">
    <source>
        <dbReference type="SAM" id="Phobius"/>
    </source>
</evidence>
<dbReference type="SMART" id="SM00052">
    <property type="entry name" value="EAL"/>
    <property type="match status" value="1"/>
</dbReference>
<feature type="transmembrane region" description="Helical" evidence="1">
    <location>
        <begin position="18"/>
        <end position="35"/>
    </location>
</feature>
<dbReference type="InterPro" id="IPR052155">
    <property type="entry name" value="Biofilm_reg_signaling"/>
</dbReference>
<dbReference type="Gene3D" id="3.20.20.450">
    <property type="entry name" value="EAL domain"/>
    <property type="match status" value="1"/>
</dbReference>
<gene>
    <name evidence="4" type="ORF">ACFO3I_14935</name>
</gene>